<sequence length="141" mass="16758">MEQRRVCCCRLWGPKRWKRGAWQRKMLPGLIVASLMVAIQNMQQEMCREWRWMRVLGLIQNTRLGMKRTWALSVLSLSNKWLGGRLLEGVSSCRFCCRIGTIRNKRLLRELVGQIRRHPRRQSLVWKGRDPGKRRSGRLMV</sequence>
<proteinExistence type="predicted"/>
<organism evidence="1">
    <name type="scientific">Arundo donax</name>
    <name type="common">Giant reed</name>
    <name type="synonym">Donax arundinaceus</name>
    <dbReference type="NCBI Taxonomy" id="35708"/>
    <lineage>
        <taxon>Eukaryota</taxon>
        <taxon>Viridiplantae</taxon>
        <taxon>Streptophyta</taxon>
        <taxon>Embryophyta</taxon>
        <taxon>Tracheophyta</taxon>
        <taxon>Spermatophyta</taxon>
        <taxon>Magnoliopsida</taxon>
        <taxon>Liliopsida</taxon>
        <taxon>Poales</taxon>
        <taxon>Poaceae</taxon>
        <taxon>PACMAD clade</taxon>
        <taxon>Arundinoideae</taxon>
        <taxon>Arundineae</taxon>
        <taxon>Arundo</taxon>
    </lineage>
</organism>
<reference evidence="1" key="2">
    <citation type="journal article" date="2015" name="Data Brief">
        <title>Shoot transcriptome of the giant reed, Arundo donax.</title>
        <authorList>
            <person name="Barrero R.A."/>
            <person name="Guerrero F.D."/>
            <person name="Moolhuijzen P."/>
            <person name="Goolsby J.A."/>
            <person name="Tidwell J."/>
            <person name="Bellgard S.E."/>
            <person name="Bellgard M.I."/>
        </authorList>
    </citation>
    <scope>NUCLEOTIDE SEQUENCE</scope>
    <source>
        <tissue evidence="1">Shoot tissue taken approximately 20 cm above the soil surface</tissue>
    </source>
</reference>
<name>A0A0A8YDV6_ARUDO</name>
<dbReference type="AlphaFoldDB" id="A0A0A8YDV6"/>
<dbReference type="EMBL" id="GBRH01274127">
    <property type="protein sequence ID" value="JAD23768.1"/>
    <property type="molecule type" value="Transcribed_RNA"/>
</dbReference>
<accession>A0A0A8YDV6</accession>
<reference evidence="1" key="1">
    <citation type="submission" date="2014-09" db="EMBL/GenBank/DDBJ databases">
        <authorList>
            <person name="Magalhaes I.L.F."/>
            <person name="Oliveira U."/>
            <person name="Santos F.R."/>
            <person name="Vidigal T.H.D.A."/>
            <person name="Brescovit A.D."/>
            <person name="Santos A.J."/>
        </authorList>
    </citation>
    <scope>NUCLEOTIDE SEQUENCE</scope>
    <source>
        <tissue evidence="1">Shoot tissue taken approximately 20 cm above the soil surface</tissue>
    </source>
</reference>
<protein>
    <submittedName>
        <fullName evidence="1">Uncharacterized protein</fullName>
    </submittedName>
</protein>
<evidence type="ECO:0000313" key="1">
    <source>
        <dbReference type="EMBL" id="JAD23768.1"/>
    </source>
</evidence>